<dbReference type="EMBL" id="BAABIZ010000008">
    <property type="protein sequence ID" value="GAA5107661.1"/>
    <property type="molecule type" value="Genomic_DNA"/>
</dbReference>
<dbReference type="Proteomes" id="UP001500864">
    <property type="component" value="Unassembled WGS sequence"/>
</dbReference>
<gene>
    <name evidence="2" type="ORF">GCM10023261_09210</name>
</gene>
<name>A0ABP9N5M3_9HYPH</name>
<evidence type="ECO:0000313" key="3">
    <source>
        <dbReference type="Proteomes" id="UP001500864"/>
    </source>
</evidence>
<organism evidence="2 3">
    <name type="scientific">Bartonella jaculi</name>
    <dbReference type="NCBI Taxonomy" id="686226"/>
    <lineage>
        <taxon>Bacteria</taxon>
        <taxon>Pseudomonadati</taxon>
        <taxon>Pseudomonadota</taxon>
        <taxon>Alphaproteobacteria</taxon>
        <taxon>Hyphomicrobiales</taxon>
        <taxon>Bartonellaceae</taxon>
        <taxon>Bartonella</taxon>
    </lineage>
</organism>
<keyword evidence="1" id="KW-1133">Transmembrane helix</keyword>
<keyword evidence="3" id="KW-1185">Reference proteome</keyword>
<accession>A0ABP9N5M3</accession>
<sequence>MCHIHKDQIEGDIWTIPAENMKGRRDATTEFRVPLSTEVLEILKQARLLSRNDFFFLQEVVVPLLMAVCHITLDGYFLNIISKVLIYNDSLPLAF</sequence>
<evidence type="ECO:0000313" key="2">
    <source>
        <dbReference type="EMBL" id="GAA5107661.1"/>
    </source>
</evidence>
<keyword evidence="1" id="KW-0812">Transmembrane</keyword>
<feature type="transmembrane region" description="Helical" evidence="1">
    <location>
        <begin position="54"/>
        <end position="73"/>
    </location>
</feature>
<proteinExistence type="predicted"/>
<protein>
    <submittedName>
        <fullName evidence="2">Uncharacterized protein</fullName>
    </submittedName>
</protein>
<keyword evidence="1" id="KW-0472">Membrane</keyword>
<reference evidence="3" key="1">
    <citation type="journal article" date="2019" name="Int. J. Syst. Evol. Microbiol.">
        <title>The Global Catalogue of Microorganisms (GCM) 10K type strain sequencing project: providing services to taxonomists for standard genome sequencing and annotation.</title>
        <authorList>
            <consortium name="The Broad Institute Genomics Platform"/>
            <consortium name="The Broad Institute Genome Sequencing Center for Infectious Disease"/>
            <person name="Wu L."/>
            <person name="Ma J."/>
        </authorList>
    </citation>
    <scope>NUCLEOTIDE SEQUENCE [LARGE SCALE GENOMIC DNA]</scope>
    <source>
        <strain evidence="3">JCM 17712</strain>
    </source>
</reference>
<comment type="caution">
    <text evidence="2">The sequence shown here is derived from an EMBL/GenBank/DDBJ whole genome shotgun (WGS) entry which is preliminary data.</text>
</comment>
<evidence type="ECO:0000256" key="1">
    <source>
        <dbReference type="SAM" id="Phobius"/>
    </source>
</evidence>